<organism evidence="12 13">
    <name type="scientific">Nitrincola tibetensis</name>
    <dbReference type="NCBI Taxonomy" id="2219697"/>
    <lineage>
        <taxon>Bacteria</taxon>
        <taxon>Pseudomonadati</taxon>
        <taxon>Pseudomonadota</taxon>
        <taxon>Gammaproteobacteria</taxon>
        <taxon>Oceanospirillales</taxon>
        <taxon>Oceanospirillaceae</taxon>
        <taxon>Nitrincola</taxon>
    </lineage>
</organism>
<feature type="active site" description="For GATase activity" evidence="8">
    <location>
        <position position="2"/>
    </location>
</feature>
<keyword evidence="8" id="KW-0028">Amino-acid biosynthesis</keyword>
<evidence type="ECO:0000313" key="13">
    <source>
        <dbReference type="Proteomes" id="UP000250744"/>
    </source>
</evidence>
<evidence type="ECO:0000256" key="6">
    <source>
        <dbReference type="ARBA" id="ARBA00022962"/>
    </source>
</evidence>
<reference evidence="12 13" key="1">
    <citation type="submission" date="2018-06" db="EMBL/GenBank/DDBJ databases">
        <title>Nitrincola tibetense sp. nov., isolated from Lake XuguoCo on Tibetan Plateau.</title>
        <authorList>
            <person name="Xing P."/>
        </authorList>
    </citation>
    <scope>NUCLEOTIDE SEQUENCE [LARGE SCALE GENOMIC DNA]</scope>
    <source>
        <strain evidence="13">xg18</strain>
    </source>
</reference>
<evidence type="ECO:0000256" key="9">
    <source>
        <dbReference type="PIRSR" id="PIRSR001589-2"/>
    </source>
</evidence>
<dbReference type="InterPro" id="IPR029055">
    <property type="entry name" value="Ntn_hydrolases_N"/>
</dbReference>
<dbReference type="Pfam" id="PF00733">
    <property type="entry name" value="Asn_synthase"/>
    <property type="match status" value="1"/>
</dbReference>
<protein>
    <recommendedName>
        <fullName evidence="3">asparagine synthase (glutamine-hydrolyzing)</fullName>
        <ecNumber evidence="3">6.3.5.4</ecNumber>
    </recommendedName>
</protein>
<sequence length="613" mass="67563">MCGIVGIYTPNHSVDSTRVAQMLTRLQHRGPDGQGIFDDRDVCLGHARLSIIDLEQGQQPLKSPDQRYVLVANGEIYNHVELRAALKQQGAEFLTGSDCEVILPLAARAPEAFIDQLNGMFAFAVFDRVERSLLLVRDRFGIKPLYYLQLKDGIAFASEIKALLPLLNTVKMQAAGVERFLQINFNAGVDTAFASIKRLLPGQALHVDAEGRQTLRNWWSLSEALATQVAFQGSMGEAVEQFDQCLQQSLTEHLRSDVPVGLFLSGGVDSGILATQLGRTPLSSGRPKAWSLGFPSTSVHDEVHAAQATADASGIELALIRMDPSDLFKHWVYSIWAMDELMGDFASLPTLMLADAAAHSHKVVLMGEGGDEVFAGYGRYRMPWLQSAWHALKTPGTGGFRTRGRFDKASLSALLSPSVRAGMKQNWREPFIDAWQAGKGLDPLTRRQYVDMQTWLADDLLLKADRMLMVKGVEGRVPFLDHRLVLMGLSLPAHLKIQQRLGKQVPRAWLQQHQKAFNASGKKKGFSVPVTDWIQGLSRQKLASALLSSAIIQDVCQVQELTLRLQSSAPIDKSLAEALAVLLQLAVWSKLFLEGDGLAPPYSIDPLDWLLAT</sequence>
<dbReference type="PROSITE" id="PS51278">
    <property type="entry name" value="GATASE_TYPE_2"/>
    <property type="match status" value="1"/>
</dbReference>
<dbReference type="PIRSF" id="PIRSF001589">
    <property type="entry name" value="Asn_synthetase_glu-h"/>
    <property type="match status" value="1"/>
</dbReference>
<dbReference type="OrthoDB" id="9763290at2"/>
<dbReference type="CDD" id="cd01991">
    <property type="entry name" value="Asn_synthase_B_C"/>
    <property type="match status" value="1"/>
</dbReference>
<gene>
    <name evidence="12" type="primary">asnB</name>
    <name evidence="12" type="ORF">DN062_04650</name>
</gene>
<dbReference type="RefSeq" id="WP_112158025.1">
    <property type="nucleotide sequence ID" value="NZ_QKRX01000003.1"/>
</dbReference>
<dbReference type="PANTHER" id="PTHR43284:SF1">
    <property type="entry name" value="ASPARAGINE SYNTHETASE"/>
    <property type="match status" value="1"/>
</dbReference>
<evidence type="ECO:0000256" key="10">
    <source>
        <dbReference type="PIRSR" id="PIRSR001589-3"/>
    </source>
</evidence>
<dbReference type="Proteomes" id="UP000250744">
    <property type="component" value="Unassembled WGS sequence"/>
</dbReference>
<name>A0A364NNU3_9GAMM</name>
<dbReference type="InterPro" id="IPR006426">
    <property type="entry name" value="Asn_synth_AEB"/>
</dbReference>
<dbReference type="InterPro" id="IPR001962">
    <property type="entry name" value="Asn_synthase"/>
</dbReference>
<dbReference type="InterPro" id="IPR033738">
    <property type="entry name" value="AsnB_N"/>
</dbReference>
<dbReference type="EMBL" id="QKRX01000003">
    <property type="protein sequence ID" value="RAU18778.1"/>
    <property type="molecule type" value="Genomic_DNA"/>
</dbReference>
<feature type="binding site" evidence="9">
    <location>
        <position position="98"/>
    </location>
    <ligand>
        <name>L-glutamine</name>
        <dbReference type="ChEBI" id="CHEBI:58359"/>
    </ligand>
</feature>
<evidence type="ECO:0000256" key="3">
    <source>
        <dbReference type="ARBA" id="ARBA00012737"/>
    </source>
</evidence>
<keyword evidence="6 8" id="KW-0315">Glutamine amidotransferase</keyword>
<dbReference type="InterPro" id="IPR014729">
    <property type="entry name" value="Rossmann-like_a/b/a_fold"/>
</dbReference>
<comment type="catalytic activity">
    <reaction evidence="7">
        <text>L-aspartate + L-glutamine + ATP + H2O = L-asparagine + L-glutamate + AMP + diphosphate + H(+)</text>
        <dbReference type="Rhea" id="RHEA:12228"/>
        <dbReference type="ChEBI" id="CHEBI:15377"/>
        <dbReference type="ChEBI" id="CHEBI:15378"/>
        <dbReference type="ChEBI" id="CHEBI:29985"/>
        <dbReference type="ChEBI" id="CHEBI:29991"/>
        <dbReference type="ChEBI" id="CHEBI:30616"/>
        <dbReference type="ChEBI" id="CHEBI:33019"/>
        <dbReference type="ChEBI" id="CHEBI:58048"/>
        <dbReference type="ChEBI" id="CHEBI:58359"/>
        <dbReference type="ChEBI" id="CHEBI:456215"/>
        <dbReference type="EC" id="6.3.5.4"/>
    </reaction>
</comment>
<dbReference type="GO" id="GO:0006529">
    <property type="term" value="P:asparagine biosynthetic process"/>
    <property type="evidence" value="ECO:0007669"/>
    <property type="project" value="UniProtKB-KW"/>
</dbReference>
<keyword evidence="8" id="KW-0061">Asparagine biosynthesis</keyword>
<dbReference type="InterPro" id="IPR017932">
    <property type="entry name" value="GATase_2_dom"/>
</dbReference>
<evidence type="ECO:0000256" key="4">
    <source>
        <dbReference type="ARBA" id="ARBA00022741"/>
    </source>
</evidence>
<dbReference type="EC" id="6.3.5.4" evidence="3"/>
<evidence type="ECO:0000259" key="11">
    <source>
        <dbReference type="PROSITE" id="PS51278"/>
    </source>
</evidence>
<evidence type="ECO:0000256" key="2">
    <source>
        <dbReference type="ARBA" id="ARBA00005752"/>
    </source>
</evidence>
<comment type="pathway">
    <text evidence="1">Amino-acid biosynthesis; L-asparagine biosynthesis; L-asparagine from L-aspartate (L-Gln route): step 1/1.</text>
</comment>
<dbReference type="Gene3D" id="3.60.20.10">
    <property type="entry name" value="Glutamine Phosphoribosylpyrophosphate, subunit 1, domain 1"/>
    <property type="match status" value="1"/>
</dbReference>
<evidence type="ECO:0000313" key="12">
    <source>
        <dbReference type="EMBL" id="RAU18778.1"/>
    </source>
</evidence>
<proteinExistence type="inferred from homology"/>
<dbReference type="InterPro" id="IPR051786">
    <property type="entry name" value="ASN_synthetase/amidase"/>
</dbReference>
<evidence type="ECO:0000256" key="8">
    <source>
        <dbReference type="PIRSR" id="PIRSR001589-1"/>
    </source>
</evidence>
<dbReference type="Pfam" id="PF13537">
    <property type="entry name" value="GATase_7"/>
    <property type="match status" value="1"/>
</dbReference>
<accession>A0A364NNU3</accession>
<dbReference type="NCBIfam" id="TIGR01536">
    <property type="entry name" value="asn_synth_AEB"/>
    <property type="match status" value="1"/>
</dbReference>
<dbReference type="GO" id="GO:0004066">
    <property type="term" value="F:asparagine synthase (glutamine-hydrolyzing) activity"/>
    <property type="evidence" value="ECO:0007669"/>
    <property type="project" value="UniProtKB-EC"/>
</dbReference>
<keyword evidence="5 9" id="KW-0067">ATP-binding</keyword>
<dbReference type="CDD" id="cd00712">
    <property type="entry name" value="AsnB"/>
    <property type="match status" value="1"/>
</dbReference>
<dbReference type="AlphaFoldDB" id="A0A364NNU3"/>
<keyword evidence="13" id="KW-1185">Reference proteome</keyword>
<feature type="site" description="Important for beta-aspartyl-AMP intermediate formation" evidence="10">
    <location>
        <position position="368"/>
    </location>
</feature>
<comment type="similarity">
    <text evidence="2">Belongs to the asparagine synthetase family.</text>
</comment>
<dbReference type="SUPFAM" id="SSF52402">
    <property type="entry name" value="Adenine nucleotide alpha hydrolases-like"/>
    <property type="match status" value="1"/>
</dbReference>
<evidence type="ECO:0000256" key="7">
    <source>
        <dbReference type="ARBA" id="ARBA00048741"/>
    </source>
</evidence>
<dbReference type="PANTHER" id="PTHR43284">
    <property type="entry name" value="ASPARAGINE SYNTHETASE (GLUTAMINE-HYDROLYZING)"/>
    <property type="match status" value="1"/>
</dbReference>
<dbReference type="Gene3D" id="3.40.50.620">
    <property type="entry name" value="HUPs"/>
    <property type="match status" value="1"/>
</dbReference>
<evidence type="ECO:0000256" key="5">
    <source>
        <dbReference type="ARBA" id="ARBA00022840"/>
    </source>
</evidence>
<dbReference type="GO" id="GO:0005524">
    <property type="term" value="F:ATP binding"/>
    <property type="evidence" value="ECO:0007669"/>
    <property type="project" value="UniProtKB-KW"/>
</dbReference>
<dbReference type="SUPFAM" id="SSF56235">
    <property type="entry name" value="N-terminal nucleophile aminohydrolases (Ntn hydrolases)"/>
    <property type="match status" value="1"/>
</dbReference>
<evidence type="ECO:0000256" key="1">
    <source>
        <dbReference type="ARBA" id="ARBA00005187"/>
    </source>
</evidence>
<feature type="domain" description="Glutamine amidotransferase type-2" evidence="11">
    <location>
        <begin position="2"/>
        <end position="210"/>
    </location>
</feature>
<comment type="caution">
    <text evidence="12">The sequence shown here is derived from an EMBL/GenBank/DDBJ whole genome shotgun (WGS) entry which is preliminary data.</text>
</comment>
<dbReference type="GO" id="GO:0005829">
    <property type="term" value="C:cytosol"/>
    <property type="evidence" value="ECO:0007669"/>
    <property type="project" value="TreeGrafter"/>
</dbReference>
<keyword evidence="4 9" id="KW-0547">Nucleotide-binding</keyword>